<proteinExistence type="predicted"/>
<dbReference type="CDD" id="cd03192">
    <property type="entry name" value="GST_C_Sigma_like"/>
    <property type="match status" value="1"/>
</dbReference>
<dbReference type="InterPro" id="IPR036282">
    <property type="entry name" value="Glutathione-S-Trfase_C_sf"/>
</dbReference>
<gene>
    <name evidence="1" type="ORF">OFUS_LOCUS3158</name>
</gene>
<feature type="non-terminal residue" evidence="1">
    <location>
        <position position="276"/>
    </location>
</feature>
<dbReference type="SUPFAM" id="SSF47616">
    <property type="entry name" value="GST C-terminal domain-like"/>
    <property type="match status" value="1"/>
</dbReference>
<dbReference type="PANTHER" id="PTHR11571">
    <property type="entry name" value="GLUTATHIONE S-TRANSFERASE"/>
    <property type="match status" value="1"/>
</dbReference>
<reference evidence="1" key="1">
    <citation type="submission" date="2022-03" db="EMBL/GenBank/DDBJ databases">
        <authorList>
            <person name="Martin C."/>
        </authorList>
    </citation>
    <scope>NUCLEOTIDE SEQUENCE</scope>
</reference>
<dbReference type="InterPro" id="IPR040079">
    <property type="entry name" value="Glutathione_S-Trfase"/>
</dbReference>
<accession>A0A8J1TR42</accession>
<dbReference type="SUPFAM" id="SSF52833">
    <property type="entry name" value="Thioredoxin-like"/>
    <property type="match status" value="1"/>
</dbReference>
<dbReference type="OrthoDB" id="4951845at2759"/>
<dbReference type="Pfam" id="PF14497">
    <property type="entry name" value="GST_C_3"/>
    <property type="match status" value="1"/>
</dbReference>
<dbReference type="PROSITE" id="PS50404">
    <property type="entry name" value="GST_NTER"/>
    <property type="match status" value="1"/>
</dbReference>
<dbReference type="Gene3D" id="3.40.30.10">
    <property type="entry name" value="Glutaredoxin"/>
    <property type="match status" value="1"/>
</dbReference>
<evidence type="ECO:0000313" key="2">
    <source>
        <dbReference type="Proteomes" id="UP000749559"/>
    </source>
</evidence>
<protein>
    <submittedName>
        <fullName evidence="1">Uncharacterized protein</fullName>
    </submittedName>
</protein>
<dbReference type="InterPro" id="IPR004046">
    <property type="entry name" value="GST_C"/>
</dbReference>
<dbReference type="AlphaFoldDB" id="A0A8J1TR42"/>
<dbReference type="InterPro" id="IPR050213">
    <property type="entry name" value="GST_superfamily"/>
</dbReference>
<dbReference type="SFLD" id="SFLDS00019">
    <property type="entry name" value="Glutathione_Transferase_(cytos"/>
    <property type="match status" value="1"/>
</dbReference>
<dbReference type="PANTHER" id="PTHR11571:SF141">
    <property type="entry name" value="GLUTATHIONE S-TRANSFERASE"/>
    <property type="match status" value="1"/>
</dbReference>
<dbReference type="EMBL" id="CAIIXF020000001">
    <property type="protein sequence ID" value="CAH1775922.1"/>
    <property type="molecule type" value="Genomic_DNA"/>
</dbReference>
<dbReference type="InterPro" id="IPR004045">
    <property type="entry name" value="Glutathione_S-Trfase_N"/>
</dbReference>
<dbReference type="Proteomes" id="UP000749559">
    <property type="component" value="Unassembled WGS sequence"/>
</dbReference>
<dbReference type="GO" id="GO:0006749">
    <property type="term" value="P:glutathione metabolic process"/>
    <property type="evidence" value="ECO:0007669"/>
    <property type="project" value="TreeGrafter"/>
</dbReference>
<dbReference type="Gene3D" id="1.20.1050.10">
    <property type="match status" value="1"/>
</dbReference>
<evidence type="ECO:0000313" key="1">
    <source>
        <dbReference type="EMBL" id="CAH1775922.1"/>
    </source>
</evidence>
<name>A0A8J1TR42_OWEFU</name>
<dbReference type="Pfam" id="PF02798">
    <property type="entry name" value="GST_N"/>
    <property type="match status" value="1"/>
</dbReference>
<dbReference type="GO" id="GO:0005829">
    <property type="term" value="C:cytosol"/>
    <property type="evidence" value="ECO:0007669"/>
    <property type="project" value="TreeGrafter"/>
</dbReference>
<dbReference type="GO" id="GO:0004364">
    <property type="term" value="F:glutathione transferase activity"/>
    <property type="evidence" value="ECO:0007669"/>
    <property type="project" value="TreeGrafter"/>
</dbReference>
<comment type="caution">
    <text evidence="1">The sequence shown here is derived from an EMBL/GenBank/DDBJ whole genome shotgun (WGS) entry which is preliminary data.</text>
</comment>
<dbReference type="InterPro" id="IPR036249">
    <property type="entry name" value="Thioredoxin-like_sf"/>
</dbReference>
<keyword evidence="2" id="KW-1185">Reference proteome</keyword>
<organism evidence="1 2">
    <name type="scientific">Owenia fusiformis</name>
    <name type="common">Polychaete worm</name>
    <dbReference type="NCBI Taxonomy" id="6347"/>
    <lineage>
        <taxon>Eukaryota</taxon>
        <taxon>Metazoa</taxon>
        <taxon>Spiralia</taxon>
        <taxon>Lophotrochozoa</taxon>
        <taxon>Annelida</taxon>
        <taxon>Polychaeta</taxon>
        <taxon>Sedentaria</taxon>
        <taxon>Canalipalpata</taxon>
        <taxon>Sabellida</taxon>
        <taxon>Oweniida</taxon>
        <taxon>Oweniidae</taxon>
        <taxon>Owenia</taxon>
    </lineage>
</organism>
<dbReference type="CDD" id="cd03039">
    <property type="entry name" value="GST_N_Sigma_like"/>
    <property type="match status" value="1"/>
</dbReference>
<sequence>ATKPEMPGLIQTVVVAVAAIFVVFYSGNAPVVLRKLTEFVHGKPGCAPAPDLGNVTIHYFDIRGRGEAIRLMLEQAEIPYTEVSFNGDTWPAQKQKGMASGLYTFGQVPAIETASGSRLVQSIPIVRYIGRATGISCDCDEMAQCEVIAHGAEDVRAKYGKMVYNPDFTLADREEYLTVTLPLWLGYFEKLAPTSQQGKDIFFASSRLTWVDFLVFDLLDVNVEFGKFNVGANVAPVDPLKDFPKLAKDAHLNYHTCPNSIEEHQYNPIEQCPVHR</sequence>